<proteinExistence type="predicted"/>
<evidence type="ECO:0000313" key="2">
    <source>
        <dbReference type="Proteomes" id="UP001358193"/>
    </source>
</evidence>
<accession>A0ABZ0Z3U3</accession>
<keyword evidence="2" id="KW-1185">Reference proteome</keyword>
<evidence type="ECO:0000313" key="1">
    <source>
        <dbReference type="EMBL" id="WQJ53826.1"/>
    </source>
</evidence>
<reference evidence="1 2" key="1">
    <citation type="submission" date="2023-11" db="EMBL/GenBank/DDBJ databases">
        <authorList>
            <person name="Cook R."/>
            <person name="Crisci M."/>
            <person name="Pye H."/>
            <person name="Adriaenssens E."/>
            <person name="Santini J."/>
        </authorList>
    </citation>
    <scope>NUCLEOTIDE SEQUENCE [LARGE SCALE GENOMIC DNA]</scope>
    <source>
        <strain evidence="1">Lak_Megaphage_Sonny</strain>
    </source>
</reference>
<dbReference type="Proteomes" id="UP001358193">
    <property type="component" value="Segment"/>
</dbReference>
<name>A0ABZ0Z3U3_9CAUD</name>
<protein>
    <submittedName>
        <fullName evidence="1">Uncharacterized protein</fullName>
    </submittedName>
</protein>
<sequence length="92" mass="11276">MKNDYWVDETVSLDRTSLKYKVRKWFLSNCLVDDLYIRENELIPLLYGNSKNYRNSTVLQCIDWLKGYYCQQVDYCEIRDMLKELIKFYTHI</sequence>
<organism evidence="1 2">
    <name type="scientific">phage Lak_Megaphage_Sonny</name>
    <dbReference type="NCBI Taxonomy" id="3109229"/>
    <lineage>
        <taxon>Viruses</taxon>
        <taxon>Duplodnaviria</taxon>
        <taxon>Heunggongvirae</taxon>
        <taxon>Uroviricota</taxon>
        <taxon>Caudoviricetes</taxon>
        <taxon>Caudoviricetes code 15 clade</taxon>
    </lineage>
</organism>
<dbReference type="EMBL" id="OR769223">
    <property type="protein sequence ID" value="WQJ53826.1"/>
    <property type="molecule type" value="Genomic_DNA"/>
</dbReference>